<protein>
    <submittedName>
        <fullName evidence="1">Uncharacterized protein</fullName>
    </submittedName>
</protein>
<keyword evidence="2" id="KW-1185">Reference proteome</keyword>
<proteinExistence type="predicted"/>
<dbReference type="EMBL" id="QPJJ01000021">
    <property type="protein sequence ID" value="RCW62974.1"/>
    <property type="molecule type" value="Genomic_DNA"/>
</dbReference>
<comment type="caution">
    <text evidence="1">The sequence shown here is derived from an EMBL/GenBank/DDBJ whole genome shotgun (WGS) entry which is preliminary data.</text>
</comment>
<accession>A0A368XAC1</accession>
<organism evidence="1 2">
    <name type="scientific">Saliterribacillus persicus</name>
    <dbReference type="NCBI Taxonomy" id="930114"/>
    <lineage>
        <taxon>Bacteria</taxon>
        <taxon>Bacillati</taxon>
        <taxon>Bacillota</taxon>
        <taxon>Bacilli</taxon>
        <taxon>Bacillales</taxon>
        <taxon>Bacillaceae</taxon>
        <taxon>Saliterribacillus</taxon>
    </lineage>
</organism>
<reference evidence="1 2" key="1">
    <citation type="submission" date="2018-07" db="EMBL/GenBank/DDBJ databases">
        <title>Genomic Encyclopedia of Type Strains, Phase IV (KMG-IV): sequencing the most valuable type-strain genomes for metagenomic binning, comparative biology and taxonomic classification.</title>
        <authorList>
            <person name="Goeker M."/>
        </authorList>
    </citation>
    <scope>NUCLEOTIDE SEQUENCE [LARGE SCALE GENOMIC DNA]</scope>
    <source>
        <strain evidence="1 2">DSM 27696</strain>
    </source>
</reference>
<dbReference type="Proteomes" id="UP000252585">
    <property type="component" value="Unassembled WGS sequence"/>
</dbReference>
<sequence length="38" mass="4572">MMWIRFIMIGFFSITALSLFSFQAVEIFHAFSSYFEQK</sequence>
<evidence type="ECO:0000313" key="2">
    <source>
        <dbReference type="Proteomes" id="UP000252585"/>
    </source>
</evidence>
<dbReference type="AlphaFoldDB" id="A0A368XAC1"/>
<name>A0A368XAC1_9BACI</name>
<gene>
    <name evidence="1" type="ORF">DFR57_12112</name>
</gene>
<evidence type="ECO:0000313" key="1">
    <source>
        <dbReference type="EMBL" id="RCW62974.1"/>
    </source>
</evidence>